<name>A0A512NP31_9HYPH</name>
<evidence type="ECO:0000256" key="4">
    <source>
        <dbReference type="ARBA" id="ARBA00022692"/>
    </source>
</evidence>
<feature type="transmembrane region" description="Helical" evidence="7">
    <location>
        <begin position="395"/>
        <end position="413"/>
    </location>
</feature>
<keyword evidence="2" id="KW-0813">Transport</keyword>
<evidence type="ECO:0000256" key="6">
    <source>
        <dbReference type="ARBA" id="ARBA00023136"/>
    </source>
</evidence>
<feature type="transmembrane region" description="Helical" evidence="7">
    <location>
        <begin position="137"/>
        <end position="157"/>
    </location>
</feature>
<keyword evidence="4 7" id="KW-0812">Transmembrane</keyword>
<dbReference type="PIRSF" id="PIRSF006603">
    <property type="entry name" value="DinF"/>
    <property type="match status" value="1"/>
</dbReference>
<dbReference type="GO" id="GO:0005886">
    <property type="term" value="C:plasma membrane"/>
    <property type="evidence" value="ECO:0007669"/>
    <property type="project" value="UniProtKB-SubCell"/>
</dbReference>
<comment type="subcellular location">
    <subcellularLocation>
        <location evidence="1">Cell inner membrane</location>
        <topology evidence="1">Multi-pass membrane protein</topology>
    </subcellularLocation>
</comment>
<feature type="transmembrane region" description="Helical" evidence="7">
    <location>
        <begin position="244"/>
        <end position="271"/>
    </location>
</feature>
<evidence type="ECO:0000256" key="7">
    <source>
        <dbReference type="SAM" id="Phobius"/>
    </source>
</evidence>
<evidence type="ECO:0000256" key="3">
    <source>
        <dbReference type="ARBA" id="ARBA00022475"/>
    </source>
</evidence>
<evidence type="ECO:0000256" key="1">
    <source>
        <dbReference type="ARBA" id="ARBA00004429"/>
    </source>
</evidence>
<dbReference type="AlphaFoldDB" id="A0A512NP31"/>
<gene>
    <name evidence="8" type="ORF">RSO01_78820</name>
</gene>
<dbReference type="PANTHER" id="PTHR43549">
    <property type="entry name" value="MULTIDRUG RESISTANCE PROTEIN YPNP-RELATED"/>
    <property type="match status" value="1"/>
</dbReference>
<feature type="transmembrane region" description="Helical" evidence="7">
    <location>
        <begin position="323"/>
        <end position="343"/>
    </location>
</feature>
<dbReference type="OrthoDB" id="9806302at2"/>
<sequence length="451" mass="45613">MSVLSSRTQRILEAPVLPLLLSLAAPNIGEAAARITFLTADAIFVSWLGGDALAGVAVVFPLFLILQTATASGVGSGVSSAIGRALGAGDHGRAVSLAGVAVSIALIGGALTTALMLLAGPSLYAAMGLTGRPVEMAVLYGAVMFGGSVLVWLMNLLANVSRGAGNMMVPAFAIAIGEAFHLALSPALTLGWGPFPALGIVGAALAAVTAYGVGTIVLLVHLLSRQALVRLRLDAIRLHRDEAAAILGVGVVSAAAATLFQVSTFFVAGIVASLGSSAVAAYGAANRLELLQYPITFAFGSAVITMVATAAGARDFARAERAAWTGAAVAAAIGLVFTVVALFGRHWMGLFTSDPAIRDIGALYLLSQAAVFPLTGAGLACYFACLGIGFVGKPFALAALRLVLIVGGAWLALALTGSVMLAFAAVAVGIASFALGLIAVMRTKFRRLRTP</sequence>
<dbReference type="RefSeq" id="WP_147156049.1">
    <property type="nucleotide sequence ID" value="NZ_BKAJ01000178.1"/>
</dbReference>
<dbReference type="PANTHER" id="PTHR43549:SF3">
    <property type="entry name" value="MULTIDRUG RESISTANCE PROTEIN YPNP-RELATED"/>
    <property type="match status" value="1"/>
</dbReference>
<organism evidence="8 9">
    <name type="scientific">Reyranella soli</name>
    <dbReference type="NCBI Taxonomy" id="1230389"/>
    <lineage>
        <taxon>Bacteria</taxon>
        <taxon>Pseudomonadati</taxon>
        <taxon>Pseudomonadota</taxon>
        <taxon>Alphaproteobacteria</taxon>
        <taxon>Hyphomicrobiales</taxon>
        <taxon>Reyranellaceae</taxon>
        <taxon>Reyranella</taxon>
    </lineage>
</organism>
<evidence type="ECO:0000313" key="8">
    <source>
        <dbReference type="EMBL" id="GEP60716.1"/>
    </source>
</evidence>
<reference evidence="8 9" key="1">
    <citation type="submission" date="2019-07" db="EMBL/GenBank/DDBJ databases">
        <title>Whole genome shotgun sequence of Reyranella soli NBRC 108950.</title>
        <authorList>
            <person name="Hosoyama A."/>
            <person name="Uohara A."/>
            <person name="Ohji S."/>
            <person name="Ichikawa N."/>
        </authorList>
    </citation>
    <scope>NUCLEOTIDE SEQUENCE [LARGE SCALE GENOMIC DNA]</scope>
    <source>
        <strain evidence="8 9">NBRC 108950</strain>
    </source>
</reference>
<dbReference type="InterPro" id="IPR048279">
    <property type="entry name" value="MdtK-like"/>
</dbReference>
<dbReference type="Proteomes" id="UP000321058">
    <property type="component" value="Unassembled WGS sequence"/>
</dbReference>
<dbReference type="GO" id="GO:0015297">
    <property type="term" value="F:antiporter activity"/>
    <property type="evidence" value="ECO:0007669"/>
    <property type="project" value="InterPro"/>
</dbReference>
<feature type="transmembrane region" description="Helical" evidence="7">
    <location>
        <begin position="198"/>
        <end position="223"/>
    </location>
</feature>
<feature type="transmembrane region" description="Helical" evidence="7">
    <location>
        <begin position="169"/>
        <end position="192"/>
    </location>
</feature>
<feature type="transmembrane region" description="Helical" evidence="7">
    <location>
        <begin position="363"/>
        <end position="388"/>
    </location>
</feature>
<keyword evidence="5 7" id="KW-1133">Transmembrane helix</keyword>
<evidence type="ECO:0000256" key="2">
    <source>
        <dbReference type="ARBA" id="ARBA00022448"/>
    </source>
</evidence>
<evidence type="ECO:0000256" key="5">
    <source>
        <dbReference type="ARBA" id="ARBA00022989"/>
    </source>
</evidence>
<accession>A0A512NP31</accession>
<feature type="transmembrane region" description="Helical" evidence="7">
    <location>
        <begin position="291"/>
        <end position="311"/>
    </location>
</feature>
<dbReference type="InterPro" id="IPR002528">
    <property type="entry name" value="MATE_fam"/>
</dbReference>
<protein>
    <submittedName>
        <fullName evidence="8">Cation efflux system protein</fullName>
    </submittedName>
</protein>
<feature type="transmembrane region" description="Helical" evidence="7">
    <location>
        <begin position="419"/>
        <end position="441"/>
    </location>
</feature>
<keyword evidence="6 7" id="KW-0472">Membrane</keyword>
<dbReference type="EMBL" id="BKAJ01000178">
    <property type="protein sequence ID" value="GEP60716.1"/>
    <property type="molecule type" value="Genomic_DNA"/>
</dbReference>
<feature type="transmembrane region" description="Helical" evidence="7">
    <location>
        <begin position="43"/>
        <end position="66"/>
    </location>
</feature>
<feature type="transmembrane region" description="Helical" evidence="7">
    <location>
        <begin position="94"/>
        <end position="117"/>
    </location>
</feature>
<comment type="caution">
    <text evidence="8">The sequence shown here is derived from an EMBL/GenBank/DDBJ whole genome shotgun (WGS) entry which is preliminary data.</text>
</comment>
<keyword evidence="3" id="KW-1003">Cell membrane</keyword>
<dbReference type="InterPro" id="IPR052031">
    <property type="entry name" value="Membrane_Transporter-Flippase"/>
</dbReference>
<keyword evidence="9" id="KW-1185">Reference proteome</keyword>
<dbReference type="GO" id="GO:0042910">
    <property type="term" value="F:xenobiotic transmembrane transporter activity"/>
    <property type="evidence" value="ECO:0007669"/>
    <property type="project" value="InterPro"/>
</dbReference>
<evidence type="ECO:0000313" key="9">
    <source>
        <dbReference type="Proteomes" id="UP000321058"/>
    </source>
</evidence>
<dbReference type="Pfam" id="PF01554">
    <property type="entry name" value="MatE"/>
    <property type="match status" value="2"/>
</dbReference>
<proteinExistence type="predicted"/>